<name>A0AA39Y047_9PEZI</name>
<gene>
    <name evidence="2" type="ORF">B0T16DRAFT_181726</name>
</gene>
<evidence type="ECO:0000256" key="1">
    <source>
        <dbReference type="SAM" id="MobiDB-lite"/>
    </source>
</evidence>
<comment type="caution">
    <text evidence="2">The sequence shown here is derived from an EMBL/GenBank/DDBJ whole genome shotgun (WGS) entry which is preliminary data.</text>
</comment>
<dbReference type="EMBL" id="JAULSV010000005">
    <property type="protein sequence ID" value="KAK0643428.1"/>
    <property type="molecule type" value="Genomic_DNA"/>
</dbReference>
<feature type="compositionally biased region" description="Polar residues" evidence="1">
    <location>
        <begin position="111"/>
        <end position="127"/>
    </location>
</feature>
<evidence type="ECO:0000313" key="2">
    <source>
        <dbReference type="EMBL" id="KAK0643428.1"/>
    </source>
</evidence>
<feature type="region of interest" description="Disordered" evidence="1">
    <location>
        <begin position="87"/>
        <end position="138"/>
    </location>
</feature>
<organism evidence="2 3">
    <name type="scientific">Cercophora newfieldiana</name>
    <dbReference type="NCBI Taxonomy" id="92897"/>
    <lineage>
        <taxon>Eukaryota</taxon>
        <taxon>Fungi</taxon>
        <taxon>Dikarya</taxon>
        <taxon>Ascomycota</taxon>
        <taxon>Pezizomycotina</taxon>
        <taxon>Sordariomycetes</taxon>
        <taxon>Sordariomycetidae</taxon>
        <taxon>Sordariales</taxon>
        <taxon>Lasiosphaeriaceae</taxon>
        <taxon>Cercophora</taxon>
    </lineage>
</organism>
<sequence length="138" mass="14284">MDVAEVSPTPIGAHFLCCDAGLAGLTDPQTCGNTCERPGAGTCSLPSLNDSSMTNSLAARLPSMAESPGTGSRPAWTAQSLPSSYAPLFYRPSNETSTHGMTGVANRFHPSATQTQTGPASKSSRSQILGRGRGLRSR</sequence>
<protein>
    <submittedName>
        <fullName evidence="2">Uncharacterized protein</fullName>
    </submittedName>
</protein>
<dbReference type="AlphaFoldDB" id="A0AA39Y047"/>
<accession>A0AA39Y047</accession>
<proteinExistence type="predicted"/>
<keyword evidence="3" id="KW-1185">Reference proteome</keyword>
<reference evidence="2" key="1">
    <citation type="submission" date="2023-06" db="EMBL/GenBank/DDBJ databases">
        <title>Genome-scale phylogeny and comparative genomics of the fungal order Sordariales.</title>
        <authorList>
            <consortium name="Lawrence Berkeley National Laboratory"/>
            <person name="Hensen N."/>
            <person name="Bonometti L."/>
            <person name="Westerberg I."/>
            <person name="Brannstrom I.O."/>
            <person name="Guillou S."/>
            <person name="Cros-Aarteil S."/>
            <person name="Calhoun S."/>
            <person name="Haridas S."/>
            <person name="Kuo A."/>
            <person name="Mondo S."/>
            <person name="Pangilinan J."/>
            <person name="Riley R."/>
            <person name="Labutti K."/>
            <person name="Andreopoulos B."/>
            <person name="Lipzen A."/>
            <person name="Chen C."/>
            <person name="Yanf M."/>
            <person name="Daum C."/>
            <person name="Ng V."/>
            <person name="Clum A."/>
            <person name="Steindorff A."/>
            <person name="Ohm R."/>
            <person name="Martin F."/>
            <person name="Silar P."/>
            <person name="Natvig D."/>
            <person name="Lalanne C."/>
            <person name="Gautier V."/>
            <person name="Ament-Velasquez S.L."/>
            <person name="Kruys A."/>
            <person name="Hutchinson M.I."/>
            <person name="Powell A.J."/>
            <person name="Barry K."/>
            <person name="Miller A.N."/>
            <person name="Grigoriev I.V."/>
            <person name="Debuchy R."/>
            <person name="Gladieux P."/>
            <person name="Thoren M.H."/>
            <person name="Johannesson H."/>
        </authorList>
    </citation>
    <scope>NUCLEOTIDE SEQUENCE</scope>
    <source>
        <strain evidence="2">SMH2532-1</strain>
    </source>
</reference>
<evidence type="ECO:0000313" key="3">
    <source>
        <dbReference type="Proteomes" id="UP001174936"/>
    </source>
</evidence>
<dbReference type="Proteomes" id="UP001174936">
    <property type="component" value="Unassembled WGS sequence"/>
</dbReference>